<evidence type="ECO:0000259" key="1">
    <source>
        <dbReference type="Pfam" id="PF19573"/>
    </source>
</evidence>
<dbReference type="SUPFAM" id="SSF56925">
    <property type="entry name" value="OMPA-like"/>
    <property type="match status" value="1"/>
</dbReference>
<dbReference type="InterPro" id="IPR045743">
    <property type="entry name" value="DUF6089"/>
</dbReference>
<name>A0A327WT18_LARAB</name>
<feature type="domain" description="DUF6089" evidence="1">
    <location>
        <begin position="36"/>
        <end position="156"/>
    </location>
</feature>
<keyword evidence="3" id="KW-1185">Reference proteome</keyword>
<dbReference type="AlphaFoldDB" id="A0A327WT18"/>
<protein>
    <recommendedName>
        <fullName evidence="1">DUF6089 domain-containing protein</fullName>
    </recommendedName>
</protein>
<dbReference type="OrthoDB" id="654178at2"/>
<organism evidence="2 3">
    <name type="scientific">Larkinella arboricola</name>
    <dbReference type="NCBI Taxonomy" id="643671"/>
    <lineage>
        <taxon>Bacteria</taxon>
        <taxon>Pseudomonadati</taxon>
        <taxon>Bacteroidota</taxon>
        <taxon>Cytophagia</taxon>
        <taxon>Cytophagales</taxon>
        <taxon>Spirosomataceae</taxon>
        <taxon>Larkinella</taxon>
    </lineage>
</organism>
<accession>A0A327WT18</accession>
<sequence length="329" mass="36774">MKNNLLIVSLIASVCATLQPVDGQAQGRRNQFVPYSEVGLGLGTASYYGEIAGYRKPIKSTFQMMRWSAAAMYTRHFTPRLSARASFTWARIAGDDYKYNRKDIASGVAQYVRNLHFRNDLKEFGLTGMYQFVPDGRNSNFRSKLTPYIFLGLAAVAHSPEARTPVGFSTTPDDTEQRWVKLQPLGTEGQGQNGVKPYSLVTLAIPFGFGVRYKLNERFDLGGEIGFRMTTTDYLDDVGGPFPDPTILKDDLSRVMADRRFEPTAARKGGDRLGELQNHLGTSDPFAVIATDQNYTARGADGRLKDGYMLINFQLHYILTPRIKCPPIR</sequence>
<dbReference type="InterPro" id="IPR011250">
    <property type="entry name" value="OMP/PagP_B-barrel"/>
</dbReference>
<evidence type="ECO:0000313" key="2">
    <source>
        <dbReference type="EMBL" id="RAJ95633.1"/>
    </source>
</evidence>
<gene>
    <name evidence="2" type="ORF">LX87_03381</name>
</gene>
<dbReference type="RefSeq" id="WP_111629435.1">
    <property type="nucleotide sequence ID" value="NZ_QLMC01000004.1"/>
</dbReference>
<reference evidence="2 3" key="1">
    <citation type="submission" date="2018-06" db="EMBL/GenBank/DDBJ databases">
        <title>Genomic Encyclopedia of Archaeal and Bacterial Type Strains, Phase II (KMG-II): from individual species to whole genera.</title>
        <authorList>
            <person name="Goeker M."/>
        </authorList>
    </citation>
    <scope>NUCLEOTIDE SEQUENCE [LARGE SCALE GENOMIC DNA]</scope>
    <source>
        <strain evidence="2 3">DSM 21851</strain>
    </source>
</reference>
<dbReference type="EMBL" id="QLMC01000004">
    <property type="protein sequence ID" value="RAJ95633.1"/>
    <property type="molecule type" value="Genomic_DNA"/>
</dbReference>
<evidence type="ECO:0000313" key="3">
    <source>
        <dbReference type="Proteomes" id="UP000248790"/>
    </source>
</evidence>
<dbReference type="Pfam" id="PF19573">
    <property type="entry name" value="DUF6089"/>
    <property type="match status" value="1"/>
</dbReference>
<comment type="caution">
    <text evidence="2">The sequence shown here is derived from an EMBL/GenBank/DDBJ whole genome shotgun (WGS) entry which is preliminary data.</text>
</comment>
<dbReference type="Proteomes" id="UP000248790">
    <property type="component" value="Unassembled WGS sequence"/>
</dbReference>
<proteinExistence type="predicted"/>
<dbReference type="Gene3D" id="2.40.160.20">
    <property type="match status" value="1"/>
</dbReference>